<evidence type="ECO:0000313" key="3">
    <source>
        <dbReference type="EMBL" id="WCL53479.1"/>
    </source>
</evidence>
<dbReference type="Gene3D" id="2.60.40.1190">
    <property type="match status" value="1"/>
</dbReference>
<dbReference type="AlphaFoldDB" id="A0AAE9XMC4"/>
<dbReference type="GO" id="GO:0004553">
    <property type="term" value="F:hydrolase activity, hydrolyzing O-glycosyl compounds"/>
    <property type="evidence" value="ECO:0007669"/>
    <property type="project" value="InterPro"/>
</dbReference>
<evidence type="ECO:0000256" key="1">
    <source>
        <dbReference type="SAM" id="SignalP"/>
    </source>
</evidence>
<name>A0AAE9XMC4_9PROT</name>
<dbReference type="Pfam" id="PF06452">
    <property type="entry name" value="CBM9_1"/>
    <property type="match status" value="1"/>
</dbReference>
<gene>
    <name evidence="3" type="ORF">PH603_13120</name>
</gene>
<accession>A0AAE9XMC4</accession>
<sequence length="250" mass="27807">MRLKPFLAAGILGLPVLALDVHADDVIFADTAPVIDGAMDKIWSKTEWLPIDKHIAGAVPGESDFSGRYKLLWDSEYLYVIAEIVDDILYDGNADPRDRYWDDDCLEIFVDEDASGGNHLNDFNAFAYHIALDGNVVDIGRAFPSGGAAILLLNDHVRSEWTRQAEPPFKVIWEVAIKLFGKEFDPDRTDNIPVRLHEGKQVGFMVAYCDNDGSPEREHFLGSQSIAPVNGDKNLGYITASVFGRLRLVN</sequence>
<proteinExistence type="predicted"/>
<keyword evidence="1" id="KW-0732">Signal</keyword>
<dbReference type="KEGG" id="gso:PH603_13120"/>
<dbReference type="SUPFAM" id="SSF49344">
    <property type="entry name" value="CBD9-like"/>
    <property type="match status" value="1"/>
</dbReference>
<feature type="domain" description="Carbohydrate-binding" evidence="2">
    <location>
        <begin position="35"/>
        <end position="249"/>
    </location>
</feature>
<organism evidence="3 4">
    <name type="scientific">Gimibacter soli</name>
    <dbReference type="NCBI Taxonomy" id="3024400"/>
    <lineage>
        <taxon>Bacteria</taxon>
        <taxon>Pseudomonadati</taxon>
        <taxon>Pseudomonadota</taxon>
        <taxon>Alphaproteobacteria</taxon>
        <taxon>Kordiimonadales</taxon>
        <taxon>Temperatibacteraceae</taxon>
        <taxon>Gimibacter</taxon>
    </lineage>
</organism>
<dbReference type="InterPro" id="IPR010502">
    <property type="entry name" value="Carb-bd_dom_fam9"/>
</dbReference>
<keyword evidence="4" id="KW-1185">Reference proteome</keyword>
<dbReference type="GO" id="GO:0016052">
    <property type="term" value="P:carbohydrate catabolic process"/>
    <property type="evidence" value="ECO:0007669"/>
    <property type="project" value="InterPro"/>
</dbReference>
<feature type="chain" id="PRO_5042248336" evidence="1">
    <location>
        <begin position="24"/>
        <end position="250"/>
    </location>
</feature>
<dbReference type="EMBL" id="CP116805">
    <property type="protein sequence ID" value="WCL53479.1"/>
    <property type="molecule type" value="Genomic_DNA"/>
</dbReference>
<reference evidence="3" key="1">
    <citation type="submission" date="2023-01" db="EMBL/GenBank/DDBJ databases">
        <title>The genome sequence of Kordiimonadaceae bacterium 6D33.</title>
        <authorList>
            <person name="Liu Y."/>
        </authorList>
    </citation>
    <scope>NUCLEOTIDE SEQUENCE</scope>
    <source>
        <strain evidence="3">6D33</strain>
    </source>
</reference>
<feature type="signal peptide" evidence="1">
    <location>
        <begin position="1"/>
        <end position="23"/>
    </location>
</feature>
<dbReference type="RefSeq" id="WP_289502991.1">
    <property type="nucleotide sequence ID" value="NZ_CP116805.1"/>
</dbReference>
<dbReference type="Proteomes" id="UP001217500">
    <property type="component" value="Chromosome"/>
</dbReference>
<evidence type="ECO:0000313" key="4">
    <source>
        <dbReference type="Proteomes" id="UP001217500"/>
    </source>
</evidence>
<dbReference type="GO" id="GO:0030246">
    <property type="term" value="F:carbohydrate binding"/>
    <property type="evidence" value="ECO:0007669"/>
    <property type="project" value="InterPro"/>
</dbReference>
<protein>
    <submittedName>
        <fullName evidence="3">Sugar-binding protein</fullName>
    </submittedName>
</protein>
<evidence type="ECO:0000259" key="2">
    <source>
        <dbReference type="Pfam" id="PF06452"/>
    </source>
</evidence>